<keyword evidence="1" id="KW-0805">Transcription regulation</keyword>
<evidence type="ECO:0000256" key="1">
    <source>
        <dbReference type="ARBA" id="ARBA00023015"/>
    </source>
</evidence>
<dbReference type="PANTHER" id="PTHR46796">
    <property type="entry name" value="HTH-TYPE TRANSCRIPTIONAL ACTIVATOR RHAS-RELATED"/>
    <property type="match status" value="1"/>
</dbReference>
<dbReference type="Gene3D" id="1.10.10.60">
    <property type="entry name" value="Homeodomain-like"/>
    <property type="match status" value="2"/>
</dbReference>
<dbReference type="InterPro" id="IPR003313">
    <property type="entry name" value="AraC-bd"/>
</dbReference>
<dbReference type="Proteomes" id="UP001370348">
    <property type="component" value="Chromosome"/>
</dbReference>
<keyword evidence="7" id="KW-1185">Reference proteome</keyword>
<dbReference type="Pfam" id="PF12833">
    <property type="entry name" value="HTH_18"/>
    <property type="match status" value="1"/>
</dbReference>
<evidence type="ECO:0000256" key="3">
    <source>
        <dbReference type="ARBA" id="ARBA00023159"/>
    </source>
</evidence>
<keyword evidence="4" id="KW-0804">Transcription</keyword>
<dbReference type="InterPro" id="IPR037923">
    <property type="entry name" value="HTH-like"/>
</dbReference>
<keyword evidence="3" id="KW-0010">Activator</keyword>
<dbReference type="PROSITE" id="PS01124">
    <property type="entry name" value="HTH_ARAC_FAMILY_2"/>
    <property type="match status" value="1"/>
</dbReference>
<proteinExistence type="predicted"/>
<gene>
    <name evidence="6" type="ORF">LZC94_17735</name>
</gene>
<name>A0ABZ2M984_9BACT</name>
<protein>
    <submittedName>
        <fullName evidence="6">AraC family transcriptional regulator</fullName>
    </submittedName>
</protein>
<dbReference type="EMBL" id="CP089984">
    <property type="protein sequence ID" value="WXB19067.1"/>
    <property type="molecule type" value="Genomic_DNA"/>
</dbReference>
<evidence type="ECO:0000256" key="4">
    <source>
        <dbReference type="ARBA" id="ARBA00023163"/>
    </source>
</evidence>
<sequence length="279" mass="31422">METKRDDWVRYFRAENQPIEAMHAYFRTHRYHPHSHDTYSFGVTERGVQAFRCRGAERASVSGMVIAFNPDDPHDGHAGDAPGFVYRIVHVGPAFVARIFGDALQGGSRQGLPLFRDPVFSDARAEQALSRMFACLFDGGTELERDERLADAILALSQRAGVTRELRTVRESSAARVARAVRAELEDRFASDIDLEALAQSVGCSRYAMYRAFVARYGMAPSDYQRQCRLRAARRLLREGGSLAQAAVQSGFADQSHLTRWFARYFGITPGMYRRSGER</sequence>
<dbReference type="RefSeq" id="WP_394828690.1">
    <property type="nucleotide sequence ID" value="NZ_CP089984.1"/>
</dbReference>
<dbReference type="PROSITE" id="PS00041">
    <property type="entry name" value="HTH_ARAC_FAMILY_1"/>
    <property type="match status" value="1"/>
</dbReference>
<dbReference type="Pfam" id="PF02311">
    <property type="entry name" value="AraC_binding"/>
    <property type="match status" value="1"/>
</dbReference>
<dbReference type="SMART" id="SM00342">
    <property type="entry name" value="HTH_ARAC"/>
    <property type="match status" value="1"/>
</dbReference>
<dbReference type="InterPro" id="IPR018060">
    <property type="entry name" value="HTH_AraC"/>
</dbReference>
<evidence type="ECO:0000313" key="6">
    <source>
        <dbReference type="EMBL" id="WXB19067.1"/>
    </source>
</evidence>
<dbReference type="InterPro" id="IPR009057">
    <property type="entry name" value="Homeodomain-like_sf"/>
</dbReference>
<dbReference type="SUPFAM" id="SSF46689">
    <property type="entry name" value="Homeodomain-like"/>
    <property type="match status" value="2"/>
</dbReference>
<feature type="domain" description="HTH araC/xylS-type" evidence="5">
    <location>
        <begin position="179"/>
        <end position="276"/>
    </location>
</feature>
<evidence type="ECO:0000313" key="7">
    <source>
        <dbReference type="Proteomes" id="UP001370348"/>
    </source>
</evidence>
<dbReference type="SUPFAM" id="SSF51215">
    <property type="entry name" value="Regulatory protein AraC"/>
    <property type="match status" value="1"/>
</dbReference>
<evidence type="ECO:0000259" key="5">
    <source>
        <dbReference type="PROSITE" id="PS01124"/>
    </source>
</evidence>
<reference evidence="6 7" key="1">
    <citation type="submission" date="2021-12" db="EMBL/GenBank/DDBJ databases">
        <title>Discovery of the Pendulisporaceae a myxobacterial family with distinct sporulation behavior and unique specialized metabolism.</title>
        <authorList>
            <person name="Garcia R."/>
            <person name="Popoff A."/>
            <person name="Bader C.D."/>
            <person name="Loehr J."/>
            <person name="Walesch S."/>
            <person name="Walt C."/>
            <person name="Boldt J."/>
            <person name="Bunk B."/>
            <person name="Haeckl F.J.F.P.J."/>
            <person name="Gunesch A.P."/>
            <person name="Birkelbach J."/>
            <person name="Nuebel U."/>
            <person name="Pietschmann T."/>
            <person name="Bach T."/>
            <person name="Mueller R."/>
        </authorList>
    </citation>
    <scope>NUCLEOTIDE SEQUENCE [LARGE SCALE GENOMIC DNA]</scope>
    <source>
        <strain evidence="6 7">MSr11954</strain>
    </source>
</reference>
<dbReference type="InterPro" id="IPR018062">
    <property type="entry name" value="HTH_AraC-typ_CS"/>
</dbReference>
<keyword evidence="2" id="KW-0238">DNA-binding</keyword>
<accession>A0ABZ2M984</accession>
<dbReference type="PANTHER" id="PTHR46796:SF2">
    <property type="entry name" value="TRANSCRIPTIONAL REGULATORY PROTEIN"/>
    <property type="match status" value="1"/>
</dbReference>
<evidence type="ECO:0000256" key="2">
    <source>
        <dbReference type="ARBA" id="ARBA00023125"/>
    </source>
</evidence>
<organism evidence="6 7">
    <name type="scientific">Pendulispora albinea</name>
    <dbReference type="NCBI Taxonomy" id="2741071"/>
    <lineage>
        <taxon>Bacteria</taxon>
        <taxon>Pseudomonadati</taxon>
        <taxon>Myxococcota</taxon>
        <taxon>Myxococcia</taxon>
        <taxon>Myxococcales</taxon>
        <taxon>Sorangiineae</taxon>
        <taxon>Pendulisporaceae</taxon>
        <taxon>Pendulispora</taxon>
    </lineage>
</organism>
<dbReference type="InterPro" id="IPR050204">
    <property type="entry name" value="AraC_XylS_family_regulators"/>
</dbReference>